<dbReference type="EMBL" id="GEDG01020347">
    <property type="protein sequence ID" value="JAP19200.1"/>
    <property type="molecule type" value="Transcribed_RNA"/>
</dbReference>
<evidence type="ECO:0000313" key="1">
    <source>
        <dbReference type="EMBL" id="JAP19200.1"/>
    </source>
</evidence>
<protein>
    <submittedName>
        <fullName evidence="1">Putative ovule protein</fullName>
    </submittedName>
</protein>
<name>A0A0V0HH18_SOLCH</name>
<proteinExistence type="predicted"/>
<accession>A0A0V0HH18</accession>
<organism evidence="1">
    <name type="scientific">Solanum chacoense</name>
    <name type="common">Chaco potato</name>
    <dbReference type="NCBI Taxonomy" id="4108"/>
    <lineage>
        <taxon>Eukaryota</taxon>
        <taxon>Viridiplantae</taxon>
        <taxon>Streptophyta</taxon>
        <taxon>Embryophyta</taxon>
        <taxon>Tracheophyta</taxon>
        <taxon>Spermatophyta</taxon>
        <taxon>Magnoliopsida</taxon>
        <taxon>eudicotyledons</taxon>
        <taxon>Gunneridae</taxon>
        <taxon>Pentapetalae</taxon>
        <taxon>asterids</taxon>
        <taxon>lamiids</taxon>
        <taxon>Solanales</taxon>
        <taxon>Solanaceae</taxon>
        <taxon>Solanoideae</taxon>
        <taxon>Solaneae</taxon>
        <taxon>Solanum</taxon>
    </lineage>
</organism>
<dbReference type="AlphaFoldDB" id="A0A0V0HH18"/>
<reference evidence="1" key="1">
    <citation type="submission" date="2015-12" db="EMBL/GenBank/DDBJ databases">
        <title>Gene expression during late stages of embryo sac development: a critical building block for successful pollen-pistil interactions.</title>
        <authorList>
            <person name="Liu Y."/>
            <person name="Joly V."/>
            <person name="Sabar M."/>
            <person name="Matton D.P."/>
        </authorList>
    </citation>
    <scope>NUCLEOTIDE SEQUENCE</scope>
</reference>
<sequence length="67" mass="7834">MKYSNNTYKYRRNNSLEHHSTRTLEKAKQTTSLACTKHKHEMLYAKNDKLVSRTFCAGKHSFLISGK</sequence>